<dbReference type="EMBL" id="JARYZI010000001">
    <property type="protein sequence ID" value="MDH8677063.1"/>
    <property type="molecule type" value="Genomic_DNA"/>
</dbReference>
<gene>
    <name evidence="5" type="primary">scpB</name>
    <name evidence="5" type="ORF">QE109_02825</name>
</gene>
<dbReference type="Pfam" id="PF04079">
    <property type="entry name" value="SMC_ScpB"/>
    <property type="match status" value="1"/>
</dbReference>
<keyword evidence="1" id="KW-0963">Cytoplasm</keyword>
<dbReference type="PANTHER" id="PTHR34298">
    <property type="entry name" value="SEGREGATION AND CONDENSATION PROTEIN B"/>
    <property type="match status" value="1"/>
</dbReference>
<keyword evidence="6" id="KW-1185">Reference proteome</keyword>
<dbReference type="Gene3D" id="1.10.10.10">
    <property type="entry name" value="Winged helix-like DNA-binding domain superfamily/Winged helix DNA-binding domain"/>
    <property type="match status" value="2"/>
</dbReference>
<comment type="caution">
    <text evidence="5">The sequence shown here is derived from an EMBL/GenBank/DDBJ whole genome shotgun (WGS) entry which is preliminary data.</text>
</comment>
<protein>
    <submittedName>
        <fullName evidence="5">SMC-Scp complex subunit ScpB</fullName>
    </submittedName>
</protein>
<organism evidence="5 6">
    <name type="scientific">Fusibacter bizertensis</name>
    <dbReference type="NCBI Taxonomy" id="1488331"/>
    <lineage>
        <taxon>Bacteria</taxon>
        <taxon>Bacillati</taxon>
        <taxon>Bacillota</taxon>
        <taxon>Clostridia</taxon>
        <taxon>Eubacteriales</taxon>
        <taxon>Eubacteriales Family XII. Incertae Sedis</taxon>
        <taxon>Fusibacter</taxon>
    </lineage>
</organism>
<reference evidence="5 6" key="1">
    <citation type="submission" date="2023-04" db="EMBL/GenBank/DDBJ databases">
        <title>Fusibacter bizertensis strain WBS, isolated from littoral bottom sediments of the Arctic seas - biochemical and genomic analysis.</title>
        <authorList>
            <person name="Brioukhanov A.L."/>
        </authorList>
    </citation>
    <scope>NUCLEOTIDE SEQUENCE [LARGE SCALE GENOMIC DNA]</scope>
    <source>
        <strain evidence="5 6">WBS</strain>
    </source>
</reference>
<dbReference type="InterPro" id="IPR036390">
    <property type="entry name" value="WH_DNA-bd_sf"/>
</dbReference>
<sequence length="232" mass="26176">MNRKVNYMEPMLVEESVERAKFKSIIESLLFAWAEPLSLYKIAKILDLKAQTVEQLLEEMKIEYKTQHRGLQIVEANKHYQFSTLKANYVYVEQLCATSKSKGLSNSALEVLAIIAYKQPITKLDMEQIRGVNSEGPLHSLIERELVEVKGKLEKIGRPQIYGTTDVFLKSFGFRTLSDLPEIDAFTGFKEVVQEPEENVETAEITEITEITENAVVGLPGGENDSDSTIEG</sequence>
<dbReference type="SUPFAM" id="SSF46785">
    <property type="entry name" value="Winged helix' DNA-binding domain"/>
    <property type="match status" value="2"/>
</dbReference>
<name>A0ABT6N9H2_9FIRM</name>
<dbReference type="NCBIfam" id="TIGR00281">
    <property type="entry name" value="SMC-Scp complex subunit ScpB"/>
    <property type="match status" value="1"/>
</dbReference>
<dbReference type="RefSeq" id="WP_281092861.1">
    <property type="nucleotide sequence ID" value="NZ_JARYZI010000001.1"/>
</dbReference>
<accession>A0ABT6N9H2</accession>
<evidence type="ECO:0000256" key="4">
    <source>
        <dbReference type="ARBA" id="ARBA00023306"/>
    </source>
</evidence>
<keyword evidence="3" id="KW-0159">Chromosome partition</keyword>
<evidence type="ECO:0000256" key="3">
    <source>
        <dbReference type="ARBA" id="ARBA00022829"/>
    </source>
</evidence>
<evidence type="ECO:0000256" key="1">
    <source>
        <dbReference type="ARBA" id="ARBA00022490"/>
    </source>
</evidence>
<proteinExistence type="predicted"/>
<dbReference type="Proteomes" id="UP001158045">
    <property type="component" value="Unassembled WGS sequence"/>
</dbReference>
<keyword evidence="4" id="KW-0131">Cell cycle</keyword>
<dbReference type="PANTHER" id="PTHR34298:SF2">
    <property type="entry name" value="SEGREGATION AND CONDENSATION PROTEIN B"/>
    <property type="match status" value="1"/>
</dbReference>
<dbReference type="InterPro" id="IPR005234">
    <property type="entry name" value="ScpB_csome_segregation"/>
</dbReference>
<keyword evidence="2" id="KW-0132">Cell division</keyword>
<evidence type="ECO:0000256" key="2">
    <source>
        <dbReference type="ARBA" id="ARBA00022618"/>
    </source>
</evidence>
<dbReference type="InterPro" id="IPR036388">
    <property type="entry name" value="WH-like_DNA-bd_sf"/>
</dbReference>
<evidence type="ECO:0000313" key="6">
    <source>
        <dbReference type="Proteomes" id="UP001158045"/>
    </source>
</evidence>
<dbReference type="PIRSF" id="PIRSF019345">
    <property type="entry name" value="ScpB"/>
    <property type="match status" value="1"/>
</dbReference>
<evidence type="ECO:0000313" key="5">
    <source>
        <dbReference type="EMBL" id="MDH8677063.1"/>
    </source>
</evidence>